<comment type="caution">
    <text evidence="2">The sequence shown here is derived from an EMBL/GenBank/DDBJ whole genome shotgun (WGS) entry which is preliminary data.</text>
</comment>
<feature type="region of interest" description="Disordered" evidence="1">
    <location>
        <begin position="578"/>
        <end position="599"/>
    </location>
</feature>
<dbReference type="Proteomes" id="UP001175001">
    <property type="component" value="Unassembled WGS sequence"/>
</dbReference>
<dbReference type="AlphaFoldDB" id="A0AA39Z3Q6"/>
<evidence type="ECO:0000313" key="2">
    <source>
        <dbReference type="EMBL" id="KAK0663558.1"/>
    </source>
</evidence>
<proteinExistence type="predicted"/>
<accession>A0AA39Z3Q6</accession>
<protein>
    <submittedName>
        <fullName evidence="2">Uncharacterized protein</fullName>
    </submittedName>
</protein>
<evidence type="ECO:0000256" key="1">
    <source>
        <dbReference type="SAM" id="MobiDB-lite"/>
    </source>
</evidence>
<reference evidence="2" key="1">
    <citation type="submission" date="2023-06" db="EMBL/GenBank/DDBJ databases">
        <title>Multi-omics analyses reveal the molecular pathogenesis toolkit of Lasiodiplodia hormozganensis, a cross-kingdom pathogen.</title>
        <authorList>
            <person name="Felix C."/>
            <person name="Meneses R."/>
            <person name="Goncalves M.F.M."/>
            <person name="Tilleman L."/>
            <person name="Duarte A.S."/>
            <person name="Jorrin-Novo J.V."/>
            <person name="Van De Peer Y."/>
            <person name="Deforce D."/>
            <person name="Van Nieuwerburgh F."/>
            <person name="Esteves A.C."/>
            <person name="Alves A."/>
        </authorList>
    </citation>
    <scope>NUCLEOTIDE SEQUENCE</scope>
    <source>
        <strain evidence="2">CBS 339.90</strain>
    </source>
</reference>
<feature type="region of interest" description="Disordered" evidence="1">
    <location>
        <begin position="430"/>
        <end position="472"/>
    </location>
</feature>
<sequence>MADPPNIAGDMSSEGSQQFHMDTPPDEVAIAKGEIKHGWSKKAEDCIPPMYRPSEPLPSIVITRISRLARIAPGTKGFKVCEKLVISSILDRQRTSGSGSASFVREADLKNALSKLVQLLNAVRDINLAVCLHSSFLQGHKLASNDPYDWGFETVVALWDLVKLAAPTRVKQAGNLWRSHFAKRLRARPNSPKHVISADFRLAIDDLKKQHTGPDDSSLGLRSLTHHEQQLGPTPSGHFCTTGAIFQPALPPPGILLAIGKMFYYAQSHRDSHFKTIPIIMTQEMASKGIFHDNTGATRLGTFLKQDGRNYSYKHFYVNMTAILELEQRFGKPFYEIFECPDIQAHQALRTAKGILPTLAGITRRHCIDQVETLKKVCNEYFDKYPDPEKSRTLTTENVRHLSEQLAIAAAKNADGVKYMGWPSLGGRAAGPATPLAAPAPKQQARRRTREASPTSPREQPATKKPKPSSTVAARAAYVANHVPGRDAILDPLPSRRPAADRLIAAAARSRLIMTPDGMREVVPIRFPEVSATLAPAPVSRHIQSGISAEGETNHRIMEDQGEEVESDLTAGEVQTTLEHSSVPDSSLVVHRDTPGEDPAESLEIAGGSADENLQAGMQLYAETSTDSEVFTKLGEEFQQRGIATAEGLHSQMQVQADQAENARASTQTEVQELKQQLQQAMDKIKETDIKADTAEERAKKAEKRATEAEQKLEQKVKDLQELAEGSRRLWTQLLEIASD</sequence>
<dbReference type="EMBL" id="JAUJDW010000003">
    <property type="protein sequence ID" value="KAK0663558.1"/>
    <property type="molecule type" value="Genomic_DNA"/>
</dbReference>
<feature type="compositionally biased region" description="Low complexity" evidence="1">
    <location>
        <begin position="430"/>
        <end position="443"/>
    </location>
</feature>
<organism evidence="2 3">
    <name type="scientific">Lasiodiplodia hormozganensis</name>
    <dbReference type="NCBI Taxonomy" id="869390"/>
    <lineage>
        <taxon>Eukaryota</taxon>
        <taxon>Fungi</taxon>
        <taxon>Dikarya</taxon>
        <taxon>Ascomycota</taxon>
        <taxon>Pezizomycotina</taxon>
        <taxon>Dothideomycetes</taxon>
        <taxon>Dothideomycetes incertae sedis</taxon>
        <taxon>Botryosphaeriales</taxon>
        <taxon>Botryosphaeriaceae</taxon>
        <taxon>Lasiodiplodia</taxon>
    </lineage>
</organism>
<feature type="region of interest" description="Disordered" evidence="1">
    <location>
        <begin position="1"/>
        <end position="23"/>
    </location>
</feature>
<feature type="region of interest" description="Disordered" evidence="1">
    <location>
        <begin position="687"/>
        <end position="712"/>
    </location>
</feature>
<gene>
    <name evidence="2" type="ORF">DIS24_g1123</name>
</gene>
<keyword evidence="3" id="KW-1185">Reference proteome</keyword>
<evidence type="ECO:0000313" key="3">
    <source>
        <dbReference type="Proteomes" id="UP001175001"/>
    </source>
</evidence>
<name>A0AA39Z3Q6_9PEZI</name>